<accession>A0A1H0KAP7</accession>
<dbReference type="RefSeq" id="WP_071488007.1">
    <property type="nucleotide sequence ID" value="NZ_CP089519.1"/>
</dbReference>
<dbReference type="Gene3D" id="3.40.30.10">
    <property type="entry name" value="Glutaredoxin"/>
    <property type="match status" value="1"/>
</dbReference>
<evidence type="ECO:0000313" key="5">
    <source>
        <dbReference type="Proteomes" id="UP000182654"/>
    </source>
</evidence>
<dbReference type="EMBL" id="MDGK01000003">
    <property type="protein sequence ID" value="OIN13714.1"/>
    <property type="molecule type" value="Genomic_DNA"/>
</dbReference>
<name>A0A1H0KAP7_9PSED</name>
<evidence type="ECO:0000313" key="4">
    <source>
        <dbReference type="Proteomes" id="UP000181686"/>
    </source>
</evidence>
<dbReference type="Pfam" id="PF00085">
    <property type="entry name" value="Thioredoxin"/>
    <property type="match status" value="1"/>
</dbReference>
<sequence length="117" mass="12795">MGIATATITNAEEYEKVLSTSHPVFLLFVSAHCPACADAGPLFELIAAKYPDIVSLVLDCANTPKHPHVTGTPTLLVYFMGELMEILKGFGPIEDQEKTVEELFNRYTQCPLLHSAT</sequence>
<reference evidence="2 4" key="1">
    <citation type="submission" date="2016-08" db="EMBL/GenBank/DDBJ databases">
        <title>Draft genome sequence of the type strain of Pseudomonas extremorientalis LMG 19695T isolated from drinking water reservoir.</title>
        <authorList>
            <person name="Tambong J.T."/>
        </authorList>
    </citation>
    <scope>NUCLEOTIDE SEQUENCE [LARGE SCALE GENOMIC DNA]</scope>
    <source>
        <strain evidence="2 4">LMG 19695</strain>
    </source>
</reference>
<dbReference type="Proteomes" id="UP000182654">
    <property type="component" value="Chromosome I"/>
</dbReference>
<keyword evidence="5" id="KW-1185">Reference proteome</keyword>
<dbReference type="InterPro" id="IPR013766">
    <property type="entry name" value="Thioredoxin_domain"/>
</dbReference>
<gene>
    <name evidence="2" type="ORF">BFN10_00760</name>
    <name evidence="3" type="ORF">SAMN04490184_0785</name>
</gene>
<dbReference type="AlphaFoldDB" id="A0A1H0KAP7"/>
<dbReference type="InterPro" id="IPR036249">
    <property type="entry name" value="Thioredoxin-like_sf"/>
</dbReference>
<evidence type="ECO:0000313" key="2">
    <source>
        <dbReference type="EMBL" id="OIN13714.1"/>
    </source>
</evidence>
<dbReference type="EMBL" id="LT629708">
    <property type="protein sequence ID" value="SDO52811.1"/>
    <property type="molecule type" value="Genomic_DNA"/>
</dbReference>
<dbReference type="SUPFAM" id="SSF52833">
    <property type="entry name" value="Thioredoxin-like"/>
    <property type="match status" value="1"/>
</dbReference>
<reference evidence="3 5" key="2">
    <citation type="submission" date="2016-10" db="EMBL/GenBank/DDBJ databases">
        <authorList>
            <person name="Varghese N."/>
            <person name="Submissions S."/>
        </authorList>
    </citation>
    <scope>NUCLEOTIDE SEQUENCE [LARGE SCALE GENOMIC DNA]</scope>
    <source>
        <strain evidence="3 5">BS2774</strain>
    </source>
</reference>
<evidence type="ECO:0000313" key="3">
    <source>
        <dbReference type="EMBL" id="SDO52811.1"/>
    </source>
</evidence>
<feature type="domain" description="Thioredoxin" evidence="1">
    <location>
        <begin position="8"/>
        <end position="94"/>
    </location>
</feature>
<evidence type="ECO:0000259" key="1">
    <source>
        <dbReference type="Pfam" id="PF00085"/>
    </source>
</evidence>
<organism evidence="2 4">
    <name type="scientific">Pseudomonas extremorientalis</name>
    <dbReference type="NCBI Taxonomy" id="169669"/>
    <lineage>
        <taxon>Bacteria</taxon>
        <taxon>Pseudomonadati</taxon>
        <taxon>Pseudomonadota</taxon>
        <taxon>Gammaproteobacteria</taxon>
        <taxon>Pseudomonadales</taxon>
        <taxon>Pseudomonadaceae</taxon>
        <taxon>Pseudomonas</taxon>
    </lineage>
</organism>
<protein>
    <submittedName>
        <fullName evidence="2">Thiol reductase thioredoxin</fullName>
    </submittedName>
    <submittedName>
        <fullName evidence="3">Thioredoxin 1</fullName>
    </submittedName>
</protein>
<dbReference type="CDD" id="cd02947">
    <property type="entry name" value="TRX_family"/>
    <property type="match status" value="1"/>
</dbReference>
<dbReference type="Proteomes" id="UP000181686">
    <property type="component" value="Unassembled WGS sequence"/>
</dbReference>
<proteinExistence type="predicted"/>